<keyword evidence="6 9" id="KW-0732">Signal</keyword>
<evidence type="ECO:0000256" key="1">
    <source>
        <dbReference type="ARBA" id="ARBA00001974"/>
    </source>
</evidence>
<evidence type="ECO:0000256" key="4">
    <source>
        <dbReference type="ARBA" id="ARBA00022589"/>
    </source>
</evidence>
<evidence type="ECO:0000313" key="11">
    <source>
        <dbReference type="EMBL" id="CAA0822745.1"/>
    </source>
</evidence>
<comment type="cofactor">
    <cofactor evidence="1">
        <name>FAD</name>
        <dbReference type="ChEBI" id="CHEBI:57692"/>
    </cofactor>
</comment>
<comment type="caution">
    <text evidence="11">The sequence shown here is derived from an EMBL/GenBank/DDBJ whole genome shotgun (WGS) entry which is preliminary data.</text>
</comment>
<dbReference type="AlphaFoldDB" id="A0A9N7N4K0"/>
<evidence type="ECO:0000256" key="5">
    <source>
        <dbReference type="ARBA" id="ARBA00022630"/>
    </source>
</evidence>
<feature type="chain" id="PRO_5040305843" evidence="9">
    <location>
        <begin position="26"/>
        <end position="534"/>
    </location>
</feature>
<comment type="similarity">
    <text evidence="3">Belongs to the oxygen-dependent FAD-linked oxidoreductase family.</text>
</comment>
<dbReference type="EMBL" id="CACSLK010024123">
    <property type="protein sequence ID" value="CAA0822745.1"/>
    <property type="molecule type" value="Genomic_DNA"/>
</dbReference>
<accession>A0A9N7N4K0</accession>
<comment type="pathway">
    <text evidence="2">Alkaloid biosynthesis.</text>
</comment>
<dbReference type="InterPro" id="IPR012951">
    <property type="entry name" value="BBE"/>
</dbReference>
<dbReference type="Gene3D" id="3.30.465.10">
    <property type="match status" value="1"/>
</dbReference>
<keyword evidence="7" id="KW-0274">FAD</keyword>
<dbReference type="Pfam" id="PF01565">
    <property type="entry name" value="FAD_binding_4"/>
    <property type="match status" value="1"/>
</dbReference>
<dbReference type="InterPro" id="IPR016166">
    <property type="entry name" value="FAD-bd_PCMH"/>
</dbReference>
<dbReference type="SUPFAM" id="SSF56176">
    <property type="entry name" value="FAD-binding/transporter-associated domain-like"/>
    <property type="match status" value="1"/>
</dbReference>
<dbReference type="PROSITE" id="PS51387">
    <property type="entry name" value="FAD_PCMH"/>
    <property type="match status" value="1"/>
</dbReference>
<evidence type="ECO:0000256" key="7">
    <source>
        <dbReference type="ARBA" id="ARBA00022827"/>
    </source>
</evidence>
<dbReference type="OrthoDB" id="407275at2759"/>
<reference evidence="11" key="1">
    <citation type="submission" date="2019-12" db="EMBL/GenBank/DDBJ databases">
        <authorList>
            <person name="Scholes J."/>
        </authorList>
    </citation>
    <scope>NUCLEOTIDE SEQUENCE</scope>
</reference>
<dbReference type="Gene3D" id="3.30.43.10">
    <property type="entry name" value="Uridine Diphospho-n-acetylenolpyruvylglucosamine Reductase, domain 2"/>
    <property type="match status" value="1"/>
</dbReference>
<evidence type="ECO:0000256" key="9">
    <source>
        <dbReference type="SAM" id="SignalP"/>
    </source>
</evidence>
<dbReference type="InterPro" id="IPR006094">
    <property type="entry name" value="Oxid_FAD_bind_N"/>
</dbReference>
<dbReference type="InterPro" id="IPR016169">
    <property type="entry name" value="FAD-bd_PCMH_sub2"/>
</dbReference>
<evidence type="ECO:0000256" key="2">
    <source>
        <dbReference type="ARBA" id="ARBA00004913"/>
    </source>
</evidence>
<keyword evidence="8" id="KW-0325">Glycoprotein</keyword>
<dbReference type="InterPro" id="IPR036318">
    <property type="entry name" value="FAD-bd_PCMH-like_sf"/>
</dbReference>
<evidence type="ECO:0000313" key="12">
    <source>
        <dbReference type="Proteomes" id="UP001153555"/>
    </source>
</evidence>
<dbReference type="GO" id="GO:0071949">
    <property type="term" value="F:FAD binding"/>
    <property type="evidence" value="ECO:0007669"/>
    <property type="project" value="InterPro"/>
</dbReference>
<gene>
    <name evidence="11" type="ORF">SHERM_20091</name>
</gene>
<keyword evidence="5" id="KW-0285">Flavoprotein</keyword>
<sequence length="534" mass="59834">MKKSNLPIIFLHLLITTTFSSSASADNPTYAAFVHCLTQQNIPPNISSKIVFPPNAPQFPAALHSYIRNRRFNTTATRKPAFIVLPTADPHVSAAVLCSARLRIHLKIRSGGHDYEATSYTSDDDFALLDLSEFRSIRINSSAKTATVGPGATLGELYYHIWKNSKTLAFPAGVCPTVAVGGHIGGAGYGNMLRKHGLTVDHVSDVTIVIGNGSILNRASMGPDLFWALLGGGPASFGVILSYDIELVRVPRTVTVFQVKKYRSDRAAEAVYEYENIVSSMPDELFIRVLIQPVTGPENGKTVRATFIGQYLGRAKNLLNITSRLFPSLGLTNESCHEIPWIQSVLYWDDRENGLDRTPKELLNRELNTASFVKRKSDYVKKTIPIVELEAIFDKVIQLGKVGMVFNSYGGINSRISSNATAFPHREGNLFKIQYSVNWDNEADSEKYVEQSRELYEFMTKYVSENPREAYLNYRDLDIGVMPARENSYEIGKVYGEKYFKDNFRKLVSVKTKVDPDNFFRNEQSIPTWGKKRL</sequence>
<dbReference type="PANTHER" id="PTHR32448">
    <property type="entry name" value="OS08G0158400 PROTEIN"/>
    <property type="match status" value="1"/>
</dbReference>
<organism evidence="11 12">
    <name type="scientific">Striga hermonthica</name>
    <name type="common">Purple witchweed</name>
    <name type="synonym">Buchnera hermonthica</name>
    <dbReference type="NCBI Taxonomy" id="68872"/>
    <lineage>
        <taxon>Eukaryota</taxon>
        <taxon>Viridiplantae</taxon>
        <taxon>Streptophyta</taxon>
        <taxon>Embryophyta</taxon>
        <taxon>Tracheophyta</taxon>
        <taxon>Spermatophyta</taxon>
        <taxon>Magnoliopsida</taxon>
        <taxon>eudicotyledons</taxon>
        <taxon>Gunneridae</taxon>
        <taxon>Pentapetalae</taxon>
        <taxon>asterids</taxon>
        <taxon>lamiids</taxon>
        <taxon>Lamiales</taxon>
        <taxon>Orobanchaceae</taxon>
        <taxon>Buchnereae</taxon>
        <taxon>Striga</taxon>
    </lineage>
</organism>
<evidence type="ECO:0000259" key="10">
    <source>
        <dbReference type="PROSITE" id="PS51387"/>
    </source>
</evidence>
<dbReference type="GO" id="GO:0016491">
    <property type="term" value="F:oxidoreductase activity"/>
    <property type="evidence" value="ECO:0007669"/>
    <property type="project" value="InterPro"/>
</dbReference>
<dbReference type="InterPro" id="IPR016167">
    <property type="entry name" value="FAD-bd_PCMH_sub1"/>
</dbReference>
<evidence type="ECO:0000256" key="8">
    <source>
        <dbReference type="ARBA" id="ARBA00023180"/>
    </source>
</evidence>
<keyword evidence="12" id="KW-1185">Reference proteome</keyword>
<proteinExistence type="inferred from homology"/>
<dbReference type="Proteomes" id="UP001153555">
    <property type="component" value="Unassembled WGS sequence"/>
</dbReference>
<evidence type="ECO:0000256" key="3">
    <source>
        <dbReference type="ARBA" id="ARBA00005466"/>
    </source>
</evidence>
<feature type="signal peptide" evidence="9">
    <location>
        <begin position="1"/>
        <end position="25"/>
    </location>
</feature>
<keyword evidence="4" id="KW-0017">Alkaloid metabolism</keyword>
<dbReference type="Pfam" id="PF08031">
    <property type="entry name" value="BBE"/>
    <property type="match status" value="1"/>
</dbReference>
<name>A0A9N7N4K0_STRHE</name>
<evidence type="ECO:0000256" key="6">
    <source>
        <dbReference type="ARBA" id="ARBA00022729"/>
    </source>
</evidence>
<protein>
    <submittedName>
        <fullName evidence="11">FAD-binding Berberine family protein</fullName>
    </submittedName>
</protein>
<feature type="domain" description="FAD-binding PCMH-type" evidence="10">
    <location>
        <begin position="76"/>
        <end position="250"/>
    </location>
</feature>
<dbReference type="Gene3D" id="3.40.462.20">
    <property type="match status" value="1"/>
</dbReference>